<keyword evidence="6" id="KW-0175">Coiled coil</keyword>
<evidence type="ECO:0000256" key="3">
    <source>
        <dbReference type="ARBA" id="ARBA00022692"/>
    </source>
</evidence>
<dbReference type="RefSeq" id="WP_078707718.1">
    <property type="nucleotide sequence ID" value="NZ_FUXL01000004.1"/>
</dbReference>
<feature type="transmembrane region" description="Helical" evidence="7">
    <location>
        <begin position="308"/>
        <end position="327"/>
    </location>
</feature>
<evidence type="ECO:0000256" key="1">
    <source>
        <dbReference type="ARBA" id="ARBA00004651"/>
    </source>
</evidence>
<evidence type="ECO:0000313" key="9">
    <source>
        <dbReference type="EMBL" id="SJZ95466.1"/>
    </source>
</evidence>
<accession>A0A1T4PVS4</accession>
<dbReference type="InterPro" id="IPR018076">
    <property type="entry name" value="T2SS_GspF_dom"/>
</dbReference>
<dbReference type="EMBL" id="FUXL01000004">
    <property type="protein sequence ID" value="SJZ95466.1"/>
    <property type="molecule type" value="Genomic_DNA"/>
</dbReference>
<reference evidence="9 10" key="1">
    <citation type="submission" date="2017-02" db="EMBL/GenBank/DDBJ databases">
        <authorList>
            <person name="Peterson S.W."/>
        </authorList>
    </citation>
    <scope>NUCLEOTIDE SEQUENCE [LARGE SCALE GENOMIC DNA]</scope>
    <source>
        <strain evidence="9 10">USBA 369</strain>
    </source>
</reference>
<organism evidence="9 10">
    <name type="scientific">Consotaella salsifontis</name>
    <dbReference type="NCBI Taxonomy" id="1365950"/>
    <lineage>
        <taxon>Bacteria</taxon>
        <taxon>Pseudomonadati</taxon>
        <taxon>Pseudomonadota</taxon>
        <taxon>Alphaproteobacteria</taxon>
        <taxon>Hyphomicrobiales</taxon>
        <taxon>Aurantimonadaceae</taxon>
        <taxon>Consotaella</taxon>
    </lineage>
</organism>
<feature type="domain" description="Type II secretion system protein GspF" evidence="8">
    <location>
        <begin position="169"/>
        <end position="292"/>
    </location>
</feature>
<feature type="coiled-coil region" evidence="6">
    <location>
        <begin position="246"/>
        <end position="273"/>
    </location>
</feature>
<dbReference type="Gene3D" id="1.20.81.30">
    <property type="entry name" value="Type II secretion system (T2SS), domain F"/>
    <property type="match status" value="1"/>
</dbReference>
<name>A0A1T4PVS4_9HYPH</name>
<dbReference type="PANTHER" id="PTHR35007:SF1">
    <property type="entry name" value="PILUS ASSEMBLY PROTEIN"/>
    <property type="match status" value="1"/>
</dbReference>
<evidence type="ECO:0000259" key="8">
    <source>
        <dbReference type="Pfam" id="PF00482"/>
    </source>
</evidence>
<evidence type="ECO:0000256" key="4">
    <source>
        <dbReference type="ARBA" id="ARBA00022989"/>
    </source>
</evidence>
<feature type="transmembrane region" description="Helical" evidence="7">
    <location>
        <begin position="132"/>
        <end position="149"/>
    </location>
</feature>
<keyword evidence="2" id="KW-1003">Cell membrane</keyword>
<dbReference type="Proteomes" id="UP000190135">
    <property type="component" value="Unassembled WGS sequence"/>
</dbReference>
<feature type="transmembrane region" description="Helical" evidence="7">
    <location>
        <begin position="12"/>
        <end position="31"/>
    </location>
</feature>
<dbReference type="GO" id="GO:0005886">
    <property type="term" value="C:plasma membrane"/>
    <property type="evidence" value="ECO:0007669"/>
    <property type="project" value="UniProtKB-SubCell"/>
</dbReference>
<gene>
    <name evidence="9" type="ORF">SAMN05428963_104186</name>
</gene>
<sequence length="335" mass="36809">MDLPIQGLAPQLPIFGLATLSVAAALTMVFYPKVKKTDLYESRFTAIAETSAPSHNRRDGGARRRRSVQETLRDLDERQKAEAKHSSSKPSLVRRMRQAQLSWSKEIYYLVSGGTGILSFIIALLFRIDTLPAIACGIAGALLLPHLFVERRRKRRFARFSAEFPTAVDVIVRGVKSGLPLGDCLKIIAVEAQEPVAGEFRTLVEDQTLGLPMDEAVGRLAQRVPLAETNFFAIVVAIQSRTGGSLAEALSNLSKVLRERKKMQGKIRAMSQEAKSSAAIIGALPVLVAVLVYLTSPDYIALLFTETIGNIVLAVCLLWMGIGILIMRKMINFDF</sequence>
<keyword evidence="4 7" id="KW-1133">Transmembrane helix</keyword>
<evidence type="ECO:0000256" key="7">
    <source>
        <dbReference type="SAM" id="Phobius"/>
    </source>
</evidence>
<evidence type="ECO:0000313" key="10">
    <source>
        <dbReference type="Proteomes" id="UP000190135"/>
    </source>
</evidence>
<keyword evidence="5 7" id="KW-0472">Membrane</keyword>
<feature type="transmembrane region" description="Helical" evidence="7">
    <location>
        <begin position="276"/>
        <end position="296"/>
    </location>
</feature>
<dbReference type="STRING" id="1365950.SAMN05428963_104186"/>
<dbReference type="AlphaFoldDB" id="A0A1T4PVS4"/>
<evidence type="ECO:0000256" key="6">
    <source>
        <dbReference type="SAM" id="Coils"/>
    </source>
</evidence>
<dbReference type="Pfam" id="PF00482">
    <property type="entry name" value="T2SSF"/>
    <property type="match status" value="1"/>
</dbReference>
<keyword evidence="3 7" id="KW-0812">Transmembrane</keyword>
<feature type="transmembrane region" description="Helical" evidence="7">
    <location>
        <begin position="107"/>
        <end position="126"/>
    </location>
</feature>
<dbReference type="OrthoDB" id="9803381at2"/>
<protein>
    <submittedName>
        <fullName evidence="9">Tight adherence protein B</fullName>
    </submittedName>
</protein>
<keyword evidence="10" id="KW-1185">Reference proteome</keyword>
<comment type="subcellular location">
    <subcellularLocation>
        <location evidence="1">Cell membrane</location>
        <topology evidence="1">Multi-pass membrane protein</topology>
    </subcellularLocation>
</comment>
<dbReference type="PANTHER" id="PTHR35007">
    <property type="entry name" value="INTEGRAL MEMBRANE PROTEIN-RELATED"/>
    <property type="match status" value="1"/>
</dbReference>
<proteinExistence type="predicted"/>
<evidence type="ECO:0000256" key="2">
    <source>
        <dbReference type="ARBA" id="ARBA00022475"/>
    </source>
</evidence>
<dbReference type="InterPro" id="IPR042094">
    <property type="entry name" value="T2SS_GspF_sf"/>
</dbReference>
<evidence type="ECO:0000256" key="5">
    <source>
        <dbReference type="ARBA" id="ARBA00023136"/>
    </source>
</evidence>